<comment type="similarity">
    <text evidence="4">Belongs to the UbiC family.</text>
</comment>
<comment type="caution">
    <text evidence="5">The sequence shown here is derived from an EMBL/GenBank/DDBJ whole genome shotgun (WGS) entry which is preliminary data.</text>
</comment>
<name>A0A0M0HVU9_9VIBR</name>
<evidence type="ECO:0000256" key="3">
    <source>
        <dbReference type="ARBA" id="ARBA00023239"/>
    </source>
</evidence>
<dbReference type="Proteomes" id="UP000037530">
    <property type="component" value="Unassembled WGS sequence"/>
</dbReference>
<dbReference type="OrthoDB" id="9789493at2"/>
<keyword evidence="1 4" id="KW-0963">Cytoplasm</keyword>
<gene>
    <name evidence="4" type="primary">ubiC</name>
    <name evidence="5" type="ORF">AKJ31_19360</name>
</gene>
<feature type="binding site" evidence="4">
    <location>
        <position position="82"/>
    </location>
    <ligand>
        <name>substrate</name>
    </ligand>
</feature>
<dbReference type="GO" id="GO:0005829">
    <property type="term" value="C:cytosol"/>
    <property type="evidence" value="ECO:0007669"/>
    <property type="project" value="TreeGrafter"/>
</dbReference>
<protein>
    <recommendedName>
        <fullName evidence="4">Probable chorismate pyruvate-lyase</fullName>
        <shortName evidence="4">CL</shortName>
        <shortName evidence="4">CPL</shortName>
        <ecNumber evidence="4">4.1.3.40</ecNumber>
    </recommendedName>
</protein>
<dbReference type="InterPro" id="IPR028978">
    <property type="entry name" value="Chorismate_lyase_/UTRA_dom_sf"/>
</dbReference>
<evidence type="ECO:0000313" key="5">
    <source>
        <dbReference type="EMBL" id="KOO05972.1"/>
    </source>
</evidence>
<dbReference type="PATRIC" id="fig|171383.3.peg.3949"/>
<dbReference type="AlphaFoldDB" id="A0A0M0HVU9"/>
<accession>A0A0M0HVU9</accession>
<evidence type="ECO:0000256" key="2">
    <source>
        <dbReference type="ARBA" id="ARBA00022688"/>
    </source>
</evidence>
<reference evidence="6" key="1">
    <citation type="submission" date="2015-08" db="EMBL/GenBank/DDBJ databases">
        <title>Vibrio galatheae sp. nov., a novel member of the Vibrionaceae family isolated from the Solomon Islands.</title>
        <authorList>
            <person name="Giubergia S."/>
            <person name="Machado H."/>
            <person name="Mateiu R.V."/>
            <person name="Gram L."/>
        </authorList>
    </citation>
    <scope>NUCLEOTIDE SEQUENCE [LARGE SCALE GENOMIC DNA]</scope>
    <source>
        <strain evidence="6">DSM 19134</strain>
    </source>
</reference>
<dbReference type="PANTHER" id="PTHR38683:SF1">
    <property type="entry name" value="CHORISMATE PYRUVATE-LYASE"/>
    <property type="match status" value="1"/>
</dbReference>
<feature type="binding site" evidence="4">
    <location>
        <position position="120"/>
    </location>
    <ligand>
        <name>substrate</name>
    </ligand>
</feature>
<comment type="subcellular location">
    <subcellularLocation>
        <location evidence="4">Cytoplasm</location>
    </subcellularLocation>
</comment>
<dbReference type="GO" id="GO:0042866">
    <property type="term" value="P:pyruvate biosynthetic process"/>
    <property type="evidence" value="ECO:0007669"/>
    <property type="project" value="UniProtKB-UniRule"/>
</dbReference>
<sequence length="182" mass="20699">MNQSIALYLSALRQVDWQNPAEFNFPSPNAERWVKEQGSLSRLLNSYCQQLTVDLLHNKIVRAEKLNPQEVALLANESCLLRKVVLKGDGEAWVLGRTLIPQSSMQDQQYDLSQQGDIPLGLTVFSAENVKRDALQVGWAETPQGKMLARRSRLWMNHKPMLVAELFLPTAPMYTKENMNDC</sequence>
<comment type="caution">
    <text evidence="4">Lacks conserved residue(s) required for the propagation of feature annotation.</text>
</comment>
<dbReference type="GO" id="GO:0006744">
    <property type="term" value="P:ubiquinone biosynthetic process"/>
    <property type="evidence" value="ECO:0007669"/>
    <property type="project" value="UniProtKB-UniRule"/>
</dbReference>
<comment type="catalytic activity">
    <reaction evidence="4">
        <text>chorismate = 4-hydroxybenzoate + pyruvate</text>
        <dbReference type="Rhea" id="RHEA:16505"/>
        <dbReference type="ChEBI" id="CHEBI:15361"/>
        <dbReference type="ChEBI" id="CHEBI:17879"/>
        <dbReference type="ChEBI" id="CHEBI:29748"/>
        <dbReference type="EC" id="4.1.3.40"/>
    </reaction>
</comment>
<organism evidence="5 6">
    <name type="scientific">Vibrio hepatarius</name>
    <dbReference type="NCBI Taxonomy" id="171383"/>
    <lineage>
        <taxon>Bacteria</taxon>
        <taxon>Pseudomonadati</taxon>
        <taxon>Pseudomonadota</taxon>
        <taxon>Gammaproteobacteria</taxon>
        <taxon>Vibrionales</taxon>
        <taxon>Vibrionaceae</taxon>
        <taxon>Vibrio</taxon>
        <taxon>Vibrio oreintalis group</taxon>
    </lineage>
</organism>
<dbReference type="RefSeq" id="WP_053410680.1">
    <property type="nucleotide sequence ID" value="NZ_LHPI01000024.1"/>
</dbReference>
<dbReference type="SUPFAM" id="SSF64288">
    <property type="entry name" value="Chorismate lyase-like"/>
    <property type="match status" value="1"/>
</dbReference>
<dbReference type="HAMAP" id="MF_01632">
    <property type="entry name" value="UbiC"/>
    <property type="match status" value="1"/>
</dbReference>
<dbReference type="UniPathway" id="UPA00232"/>
<dbReference type="InterPro" id="IPR007440">
    <property type="entry name" value="Chorismate--pyruvate_lyase"/>
</dbReference>
<keyword evidence="6" id="KW-1185">Reference proteome</keyword>
<comment type="function">
    <text evidence="4">Removes the pyruvyl group from chorismate, with concomitant aromatization of the ring, to provide 4-hydroxybenzoate (4HB) for the ubiquinone pathway.</text>
</comment>
<dbReference type="Gene3D" id="3.40.1410.10">
    <property type="entry name" value="Chorismate lyase-like"/>
    <property type="match status" value="1"/>
</dbReference>
<dbReference type="EC" id="4.1.3.40" evidence="4"/>
<dbReference type="GO" id="GO:0008813">
    <property type="term" value="F:chorismate lyase activity"/>
    <property type="evidence" value="ECO:0007669"/>
    <property type="project" value="UniProtKB-UniRule"/>
</dbReference>
<comment type="pathway">
    <text evidence="4">Cofactor biosynthesis; ubiquinone biosynthesis.</text>
</comment>
<dbReference type="PANTHER" id="PTHR38683">
    <property type="entry name" value="CHORISMATE PYRUVATE-LYASE"/>
    <property type="match status" value="1"/>
</dbReference>
<dbReference type="Pfam" id="PF04345">
    <property type="entry name" value="Chor_lyase"/>
    <property type="match status" value="1"/>
</dbReference>
<evidence type="ECO:0000256" key="4">
    <source>
        <dbReference type="HAMAP-Rule" id="MF_01632"/>
    </source>
</evidence>
<keyword evidence="2 4" id="KW-0831">Ubiquinone biosynthesis</keyword>
<keyword evidence="4 5" id="KW-0670">Pyruvate</keyword>
<keyword evidence="3 4" id="KW-0456">Lyase</keyword>
<dbReference type="STRING" id="171383.AKJ31_19360"/>
<feature type="binding site" evidence="4">
    <location>
        <position position="165"/>
    </location>
    <ligand>
        <name>substrate</name>
    </ligand>
</feature>
<proteinExistence type="inferred from homology"/>
<evidence type="ECO:0000313" key="6">
    <source>
        <dbReference type="Proteomes" id="UP000037530"/>
    </source>
</evidence>
<dbReference type="EMBL" id="LHPI01000024">
    <property type="protein sequence ID" value="KOO05972.1"/>
    <property type="molecule type" value="Genomic_DNA"/>
</dbReference>
<evidence type="ECO:0000256" key="1">
    <source>
        <dbReference type="ARBA" id="ARBA00022490"/>
    </source>
</evidence>